<organism evidence="2 3">
    <name type="scientific">Tsuneonella litorea</name>
    <dbReference type="NCBI Taxonomy" id="2976475"/>
    <lineage>
        <taxon>Bacteria</taxon>
        <taxon>Pseudomonadati</taxon>
        <taxon>Pseudomonadota</taxon>
        <taxon>Alphaproteobacteria</taxon>
        <taxon>Sphingomonadales</taxon>
        <taxon>Erythrobacteraceae</taxon>
        <taxon>Tsuneonella</taxon>
    </lineage>
</organism>
<keyword evidence="1" id="KW-0732">Signal</keyword>
<protein>
    <submittedName>
        <fullName evidence="2">I78 family peptidase inhibitor</fullName>
    </submittedName>
</protein>
<dbReference type="InterPro" id="IPR021719">
    <property type="entry name" value="Prot_inh_I78"/>
</dbReference>
<reference evidence="2" key="1">
    <citation type="submission" date="2022-09" db="EMBL/GenBank/DDBJ databases">
        <title>The genome sequence of Tsuneonella sp. YG55.</title>
        <authorList>
            <person name="Liu Y."/>
        </authorList>
    </citation>
    <scope>NUCLEOTIDE SEQUENCE</scope>
    <source>
        <strain evidence="2">YG55</strain>
    </source>
</reference>
<dbReference type="EMBL" id="JAOAMV010000002">
    <property type="protein sequence ID" value="MCT2558072.1"/>
    <property type="molecule type" value="Genomic_DNA"/>
</dbReference>
<gene>
    <name evidence="2" type="ORF">N0B51_03660</name>
</gene>
<dbReference type="Gene3D" id="3.30.10.10">
    <property type="entry name" value="Trypsin Inhibitor V, subunit A"/>
    <property type="match status" value="1"/>
</dbReference>
<dbReference type="RefSeq" id="WP_259960869.1">
    <property type="nucleotide sequence ID" value="NZ_JAOAMV010000002.1"/>
</dbReference>
<comment type="caution">
    <text evidence="2">The sequence shown here is derived from an EMBL/GenBank/DDBJ whole genome shotgun (WGS) entry which is preliminary data.</text>
</comment>
<dbReference type="Proteomes" id="UP001142648">
    <property type="component" value="Unassembled WGS sequence"/>
</dbReference>
<dbReference type="PROSITE" id="PS51257">
    <property type="entry name" value="PROKAR_LIPOPROTEIN"/>
    <property type="match status" value="1"/>
</dbReference>
<feature type="chain" id="PRO_5040848461" evidence="1">
    <location>
        <begin position="26"/>
        <end position="97"/>
    </location>
</feature>
<keyword evidence="3" id="KW-1185">Reference proteome</keyword>
<evidence type="ECO:0000313" key="2">
    <source>
        <dbReference type="EMBL" id="MCT2558072.1"/>
    </source>
</evidence>
<name>A0A9X2VZ71_9SPHN</name>
<evidence type="ECO:0000313" key="3">
    <source>
        <dbReference type="Proteomes" id="UP001142648"/>
    </source>
</evidence>
<dbReference type="Pfam" id="PF11720">
    <property type="entry name" value="Inhibitor_I78"/>
    <property type="match status" value="1"/>
</dbReference>
<feature type="signal peptide" evidence="1">
    <location>
        <begin position="1"/>
        <end position="25"/>
    </location>
</feature>
<dbReference type="PANTHER" id="PTHR39600:SF1">
    <property type="entry name" value="PEPTIDASE INHIBITOR I78 FAMILY PROTEIN"/>
    <property type="match status" value="1"/>
</dbReference>
<dbReference type="AlphaFoldDB" id="A0A9X2VZ71"/>
<proteinExistence type="predicted"/>
<dbReference type="PANTHER" id="PTHR39600">
    <property type="entry name" value="PEPTIDASE INHIBITOR I78 FAMILY PROTEIN"/>
    <property type="match status" value="1"/>
</dbReference>
<evidence type="ECO:0000256" key="1">
    <source>
        <dbReference type="SAM" id="SignalP"/>
    </source>
</evidence>
<accession>A0A9X2VZ71</accession>
<sequence>MRAARPALALCIAATMTLSACVTTAADNGGSCHAERVNPWIGHVATPENRADIAKATGAETIRWLYPDSVVTMDYNPARLNVTMDKGTDVIRSAKCG</sequence>